<keyword evidence="4" id="KW-1185">Reference proteome</keyword>
<dbReference type="Proteomes" id="UP001152795">
    <property type="component" value="Unassembled WGS sequence"/>
</dbReference>
<reference evidence="3" key="1">
    <citation type="submission" date="2020-04" db="EMBL/GenBank/DDBJ databases">
        <authorList>
            <person name="Alioto T."/>
            <person name="Alioto T."/>
            <person name="Gomez Garrido J."/>
        </authorList>
    </citation>
    <scope>NUCLEOTIDE SEQUENCE</scope>
    <source>
        <strain evidence="3">A484AB</strain>
    </source>
</reference>
<comment type="caution">
    <text evidence="3">The sequence shown here is derived from an EMBL/GenBank/DDBJ whole genome shotgun (WGS) entry which is preliminary data.</text>
</comment>
<dbReference type="Pfam" id="PF04379">
    <property type="entry name" value="DUF525"/>
    <property type="match status" value="1"/>
</dbReference>
<dbReference type="PANTHER" id="PTHR46550">
    <property type="entry name" value="F-BOX ONLY PROTEIN 3"/>
    <property type="match status" value="1"/>
</dbReference>
<dbReference type="SUPFAM" id="SSF110069">
    <property type="entry name" value="ApaG-like"/>
    <property type="match status" value="1"/>
</dbReference>
<dbReference type="InterPro" id="IPR007474">
    <property type="entry name" value="ApaG_domain"/>
</dbReference>
<evidence type="ECO:0000256" key="1">
    <source>
        <dbReference type="ARBA" id="ARBA00004906"/>
    </source>
</evidence>
<dbReference type="InterPro" id="IPR036767">
    <property type="entry name" value="ApaG_sf"/>
</dbReference>
<dbReference type="Gene3D" id="2.60.40.1470">
    <property type="entry name" value="ApaG domain"/>
    <property type="match status" value="1"/>
</dbReference>
<accession>A0A7D9IYU0</accession>
<comment type="pathway">
    <text evidence="1">Protein modification; protein ubiquitination.</text>
</comment>
<dbReference type="EMBL" id="CACRXK020010450">
    <property type="protein sequence ID" value="CAB4019428.1"/>
    <property type="molecule type" value="Genomic_DNA"/>
</dbReference>
<evidence type="ECO:0000313" key="4">
    <source>
        <dbReference type="Proteomes" id="UP001152795"/>
    </source>
</evidence>
<name>A0A7D9IYU0_PARCT</name>
<dbReference type="InterPro" id="IPR036047">
    <property type="entry name" value="F-box-like_dom_sf"/>
</dbReference>
<sequence>MAEAYEPTDFLVLGEERQDVMQPQLDTLPLELLVEILSYLGTRQDLISCCEVSKAFYAAAVSPSLWKPLCRKVWRIYKGKDGNWKGCYTEMYMHWGRYEQCYAAIRQAWDLIEKYTEEYCPTLLHGLNDGATEEELNQAEMQNLNGISLPEDYRCFLRIHNGQKNINRSGVLGSTHIANHFKREAILNVKAATLSLAHMHGGLRGCIPITLCVINTCGHYMAITEEAGHKHGRVFWPSLDNETINLNGDGRMNCFIMADNFTQWFISYAESLVKEHYPVIRGEIFPYKSASEHTGDNDITVKTATCFLPEQSNANPPRFFFTYRITISMDQSVPKDGSCKLETRHWYITDGNGEKEEVHGEAVVGSYPTMVPGARHDYVSCTSFTTPTGTMEGHYTFKFLNREGTTNAKIAPMHFKAPPIELASERQRRRNAKLNIASCTDSDSD</sequence>
<dbReference type="AlphaFoldDB" id="A0A7D9IYU0"/>
<dbReference type="PROSITE" id="PS51087">
    <property type="entry name" value="APAG"/>
    <property type="match status" value="1"/>
</dbReference>
<organism evidence="3 4">
    <name type="scientific">Paramuricea clavata</name>
    <name type="common">Red gorgonian</name>
    <name type="synonym">Violescent sea-whip</name>
    <dbReference type="NCBI Taxonomy" id="317549"/>
    <lineage>
        <taxon>Eukaryota</taxon>
        <taxon>Metazoa</taxon>
        <taxon>Cnidaria</taxon>
        <taxon>Anthozoa</taxon>
        <taxon>Octocorallia</taxon>
        <taxon>Malacalcyonacea</taxon>
        <taxon>Plexauridae</taxon>
        <taxon>Paramuricea</taxon>
    </lineage>
</organism>
<dbReference type="Gene3D" id="3.40.1580.10">
    <property type="entry name" value="SMI1/KNR4-like"/>
    <property type="match status" value="1"/>
</dbReference>
<dbReference type="SUPFAM" id="SSF81383">
    <property type="entry name" value="F-box domain"/>
    <property type="match status" value="1"/>
</dbReference>
<dbReference type="InterPro" id="IPR018958">
    <property type="entry name" value="Knr4/Smi1-like_dom"/>
</dbReference>
<dbReference type="InterPro" id="IPR001810">
    <property type="entry name" value="F-box_dom"/>
</dbReference>
<dbReference type="PROSITE" id="PS50181">
    <property type="entry name" value="FBOX"/>
    <property type="match status" value="1"/>
</dbReference>
<dbReference type="SMART" id="SM00860">
    <property type="entry name" value="SMI1_KNR4"/>
    <property type="match status" value="1"/>
</dbReference>
<dbReference type="Pfam" id="PF09346">
    <property type="entry name" value="SMI1_KNR4"/>
    <property type="match status" value="1"/>
</dbReference>
<dbReference type="SUPFAM" id="SSF160631">
    <property type="entry name" value="SMI1/KNR4-like"/>
    <property type="match status" value="1"/>
</dbReference>
<dbReference type="Pfam" id="PF12937">
    <property type="entry name" value="F-box-like"/>
    <property type="match status" value="1"/>
</dbReference>
<evidence type="ECO:0000313" key="3">
    <source>
        <dbReference type="EMBL" id="CAB4019428.1"/>
    </source>
</evidence>
<evidence type="ECO:0000256" key="2">
    <source>
        <dbReference type="ARBA" id="ARBA00022786"/>
    </source>
</evidence>
<dbReference type="SMART" id="SM00256">
    <property type="entry name" value="FBOX"/>
    <property type="match status" value="1"/>
</dbReference>
<dbReference type="Gene3D" id="1.20.1280.50">
    <property type="match status" value="1"/>
</dbReference>
<proteinExistence type="predicted"/>
<dbReference type="GO" id="GO:0005737">
    <property type="term" value="C:cytoplasm"/>
    <property type="evidence" value="ECO:0007669"/>
    <property type="project" value="TreeGrafter"/>
</dbReference>
<keyword evidence="2" id="KW-0833">Ubl conjugation pathway</keyword>
<dbReference type="PANTHER" id="PTHR46550:SF1">
    <property type="entry name" value="F-BOX PROTEIN 3"/>
    <property type="match status" value="1"/>
</dbReference>
<gene>
    <name evidence="3" type="ORF">PACLA_8A024156</name>
</gene>
<dbReference type="InterPro" id="IPR037883">
    <property type="entry name" value="Knr4/Smi1-like_sf"/>
</dbReference>
<dbReference type="InterPro" id="IPR052121">
    <property type="entry name" value="F-box_SCF_Substrate_Recog"/>
</dbReference>
<dbReference type="OrthoDB" id="2305498at2759"/>
<protein>
    <submittedName>
        <fullName evidence="3">F-box only 3-like</fullName>
    </submittedName>
</protein>